<organism evidence="2 3">
    <name type="scientific">Coniochaeta ligniaria NRRL 30616</name>
    <dbReference type="NCBI Taxonomy" id="1408157"/>
    <lineage>
        <taxon>Eukaryota</taxon>
        <taxon>Fungi</taxon>
        <taxon>Dikarya</taxon>
        <taxon>Ascomycota</taxon>
        <taxon>Pezizomycotina</taxon>
        <taxon>Sordariomycetes</taxon>
        <taxon>Sordariomycetidae</taxon>
        <taxon>Coniochaetales</taxon>
        <taxon>Coniochaetaceae</taxon>
        <taxon>Coniochaeta</taxon>
    </lineage>
</organism>
<proteinExistence type="predicted"/>
<protein>
    <submittedName>
        <fullName evidence="2">Uncharacterized protein</fullName>
    </submittedName>
</protein>
<evidence type="ECO:0000313" key="2">
    <source>
        <dbReference type="EMBL" id="OIW23267.1"/>
    </source>
</evidence>
<dbReference type="EMBL" id="KV875107">
    <property type="protein sequence ID" value="OIW23267.1"/>
    <property type="molecule type" value="Genomic_DNA"/>
</dbReference>
<gene>
    <name evidence="2" type="ORF">CONLIGDRAFT_141966</name>
</gene>
<evidence type="ECO:0000313" key="3">
    <source>
        <dbReference type="Proteomes" id="UP000182658"/>
    </source>
</evidence>
<dbReference type="AlphaFoldDB" id="A0A1J7I7C1"/>
<reference evidence="2 3" key="1">
    <citation type="submission" date="2016-10" db="EMBL/GenBank/DDBJ databases">
        <title>Draft genome sequence of Coniochaeta ligniaria NRRL30616, a lignocellulolytic fungus for bioabatement of inhibitors in plant biomass hydrolysates.</title>
        <authorList>
            <consortium name="DOE Joint Genome Institute"/>
            <person name="Jimenez D.J."/>
            <person name="Hector R.E."/>
            <person name="Riley R."/>
            <person name="Sun H."/>
            <person name="Grigoriev I.V."/>
            <person name="Van Elsas J.D."/>
            <person name="Nichols N.N."/>
        </authorList>
    </citation>
    <scope>NUCLEOTIDE SEQUENCE [LARGE SCALE GENOMIC DNA]</scope>
    <source>
        <strain evidence="2 3">NRRL 30616</strain>
    </source>
</reference>
<accession>A0A1J7I7C1</accession>
<feature type="region of interest" description="Disordered" evidence="1">
    <location>
        <begin position="1"/>
        <end position="20"/>
    </location>
</feature>
<name>A0A1J7I7C1_9PEZI</name>
<dbReference type="InParanoid" id="A0A1J7I7C1"/>
<keyword evidence="3" id="KW-1185">Reference proteome</keyword>
<sequence length="236" mass="26722">MDPQQNPDAVPNAQSGQICKVQQSQRPMRFPPEIMSMIFTEFLCKPAIHFASLTMQRRVPAGEGIYIPGLVYHLTPWSNGDMKSGHISTQVLTEICQLSRDVVRTATLDPVRLELDDGHGALSLDGATDILCFVVPRHWARQWRSSYNHLEGTANFGLASGYIGERLEDIHRAGVLVTSEMWHAVLSYWFIPDERHSYGSYEDLEGQLDIGSLKDMMLPPNIKDFYFIWPEISVDD</sequence>
<dbReference type="Proteomes" id="UP000182658">
    <property type="component" value="Unassembled WGS sequence"/>
</dbReference>
<evidence type="ECO:0000256" key="1">
    <source>
        <dbReference type="SAM" id="MobiDB-lite"/>
    </source>
</evidence>
<dbReference type="OrthoDB" id="10612251at2759"/>